<dbReference type="Pfam" id="PF00583">
    <property type="entry name" value="Acetyltransf_1"/>
    <property type="match status" value="1"/>
</dbReference>
<keyword evidence="2 4" id="KW-0012">Acyltransferase</keyword>
<comment type="caution">
    <text evidence="4">The sequence shown here is derived from an EMBL/GenBank/DDBJ whole genome shotgun (WGS) entry which is preliminary data.</text>
</comment>
<dbReference type="RefSeq" id="WP_167301335.1">
    <property type="nucleotide sequence ID" value="NZ_CP170557.1"/>
</dbReference>
<dbReference type="EC" id="2.3.1.267" evidence="4"/>
<dbReference type="InterPro" id="IPR016181">
    <property type="entry name" value="Acyl_CoA_acyltransferase"/>
</dbReference>
<keyword evidence="5" id="KW-1185">Reference proteome</keyword>
<sequence length="158" mass="17402">MSGTINLIELREGGAHDLHSVNRIMQEAFDPRFGEAWTSAQCLGMLSLPGVWLVVASVDGQDAGFSLARAIAGEAELLLLATHPAARRRGVAGALLRAVIEEARGRGVARLHLEVRSGNDAVWLYRREGFEKVGERRDYYRGRSGQLFDAHTYARDLD</sequence>
<dbReference type="Proteomes" id="UP000564677">
    <property type="component" value="Unassembled WGS sequence"/>
</dbReference>
<evidence type="ECO:0000259" key="3">
    <source>
        <dbReference type="PROSITE" id="PS51186"/>
    </source>
</evidence>
<evidence type="ECO:0000313" key="5">
    <source>
        <dbReference type="Proteomes" id="UP000564677"/>
    </source>
</evidence>
<evidence type="ECO:0000256" key="2">
    <source>
        <dbReference type="ARBA" id="ARBA00023315"/>
    </source>
</evidence>
<dbReference type="PANTHER" id="PTHR43420">
    <property type="entry name" value="ACETYLTRANSFERASE"/>
    <property type="match status" value="1"/>
</dbReference>
<feature type="domain" description="N-acetyltransferase" evidence="3">
    <location>
        <begin position="8"/>
        <end position="158"/>
    </location>
</feature>
<dbReference type="CDD" id="cd04301">
    <property type="entry name" value="NAT_SF"/>
    <property type="match status" value="1"/>
</dbReference>
<keyword evidence="1 4" id="KW-0808">Transferase</keyword>
<evidence type="ECO:0000313" key="4">
    <source>
        <dbReference type="EMBL" id="NIJ67030.1"/>
    </source>
</evidence>
<dbReference type="GO" id="GO:0008999">
    <property type="term" value="F:protein-N-terminal-alanine acetyltransferase activity"/>
    <property type="evidence" value="ECO:0007669"/>
    <property type="project" value="UniProtKB-EC"/>
</dbReference>
<reference evidence="4 5" key="1">
    <citation type="submission" date="2020-03" db="EMBL/GenBank/DDBJ databases">
        <title>Genomic Encyclopedia of Type Strains, Phase IV (KMG-IV): sequencing the most valuable type-strain genomes for metagenomic binning, comparative biology and taxonomic classification.</title>
        <authorList>
            <person name="Goeker M."/>
        </authorList>
    </citation>
    <scope>NUCLEOTIDE SEQUENCE [LARGE SCALE GENOMIC DNA]</scope>
    <source>
        <strain evidence="4 5">DSM 4733</strain>
    </source>
</reference>
<name>A0A7X5V3W9_9SPHN</name>
<dbReference type="Gene3D" id="3.40.630.30">
    <property type="match status" value="1"/>
</dbReference>
<dbReference type="InterPro" id="IPR000182">
    <property type="entry name" value="GNAT_dom"/>
</dbReference>
<proteinExistence type="predicted"/>
<dbReference type="InterPro" id="IPR050680">
    <property type="entry name" value="YpeA/RimI_acetyltransf"/>
</dbReference>
<dbReference type="PANTHER" id="PTHR43420:SF12">
    <property type="entry name" value="N-ACETYLTRANSFERASE DOMAIN-CONTAINING PROTEIN"/>
    <property type="match status" value="1"/>
</dbReference>
<organism evidence="4 5">
    <name type="scientific">Sphingomonas leidyi</name>
    <dbReference type="NCBI Taxonomy" id="68569"/>
    <lineage>
        <taxon>Bacteria</taxon>
        <taxon>Pseudomonadati</taxon>
        <taxon>Pseudomonadota</taxon>
        <taxon>Alphaproteobacteria</taxon>
        <taxon>Sphingomonadales</taxon>
        <taxon>Sphingomonadaceae</taxon>
        <taxon>Sphingomonas</taxon>
    </lineage>
</organism>
<dbReference type="SUPFAM" id="SSF55729">
    <property type="entry name" value="Acyl-CoA N-acyltransferases (Nat)"/>
    <property type="match status" value="1"/>
</dbReference>
<evidence type="ECO:0000256" key="1">
    <source>
        <dbReference type="ARBA" id="ARBA00022679"/>
    </source>
</evidence>
<dbReference type="PROSITE" id="PS51186">
    <property type="entry name" value="GNAT"/>
    <property type="match status" value="1"/>
</dbReference>
<gene>
    <name evidence="4" type="ORF">FHR20_004008</name>
</gene>
<protein>
    <submittedName>
        <fullName evidence="4">Ribosomal-protein-alanine N-acetyltransferase</fullName>
        <ecNumber evidence="4">2.3.1.267</ecNumber>
    </submittedName>
</protein>
<dbReference type="AlphaFoldDB" id="A0A7X5V3W9"/>
<dbReference type="EMBL" id="JAASQV010000005">
    <property type="protein sequence ID" value="NIJ67030.1"/>
    <property type="molecule type" value="Genomic_DNA"/>
</dbReference>
<accession>A0A7X5V3W9</accession>